<dbReference type="InParanoid" id="A7SEP0"/>
<dbReference type="FunFam" id="3.10.129.10:FF:000009">
    <property type="entry name" value="Cytosolic acyl coenzyme A thioester hydrolase"/>
    <property type="match status" value="1"/>
</dbReference>
<keyword evidence="2" id="KW-0963">Cytoplasm</keyword>
<dbReference type="InterPro" id="IPR006683">
    <property type="entry name" value="Thioestr_dom"/>
</dbReference>
<dbReference type="Pfam" id="PF03061">
    <property type="entry name" value="4HBT"/>
    <property type="match status" value="2"/>
</dbReference>
<keyword evidence="5" id="KW-0443">Lipid metabolism</keyword>
<dbReference type="Gene3D" id="3.10.129.10">
    <property type="entry name" value="Hotdog Thioesterase"/>
    <property type="match status" value="2"/>
</dbReference>
<organism evidence="9 10">
    <name type="scientific">Nematostella vectensis</name>
    <name type="common">Starlet sea anemone</name>
    <dbReference type="NCBI Taxonomy" id="45351"/>
    <lineage>
        <taxon>Eukaryota</taxon>
        <taxon>Metazoa</taxon>
        <taxon>Cnidaria</taxon>
        <taxon>Anthozoa</taxon>
        <taxon>Hexacorallia</taxon>
        <taxon>Actiniaria</taxon>
        <taxon>Edwardsiidae</taxon>
        <taxon>Nematostella</taxon>
    </lineage>
</organism>
<evidence type="ECO:0000256" key="6">
    <source>
        <dbReference type="PIRSR" id="PIRSR640170-1"/>
    </source>
</evidence>
<dbReference type="InterPro" id="IPR029069">
    <property type="entry name" value="HotDog_dom_sf"/>
</dbReference>
<keyword evidence="3" id="KW-0677">Repeat</keyword>
<dbReference type="GO" id="GO:0052816">
    <property type="term" value="F:long-chain fatty acyl-CoA hydrolase activity"/>
    <property type="evidence" value="ECO:0000318"/>
    <property type="project" value="GO_Central"/>
</dbReference>
<feature type="active site" evidence="6">
    <location>
        <position position="256"/>
    </location>
</feature>
<dbReference type="STRING" id="45351.A7SEP0"/>
<evidence type="ECO:0000256" key="7">
    <source>
        <dbReference type="SAM" id="MobiDB-lite"/>
    </source>
</evidence>
<dbReference type="GO" id="GO:0005737">
    <property type="term" value="C:cytoplasm"/>
    <property type="evidence" value="ECO:0000318"/>
    <property type="project" value="GO_Central"/>
</dbReference>
<evidence type="ECO:0000313" key="10">
    <source>
        <dbReference type="Proteomes" id="UP000001593"/>
    </source>
</evidence>
<dbReference type="GO" id="GO:0006637">
    <property type="term" value="P:acyl-CoA metabolic process"/>
    <property type="evidence" value="ECO:0000318"/>
    <property type="project" value="GO_Central"/>
</dbReference>
<feature type="region of interest" description="Disordered" evidence="7">
    <location>
        <begin position="352"/>
        <end position="375"/>
    </location>
</feature>
<dbReference type="CDD" id="cd03442">
    <property type="entry name" value="BFIT_BACH"/>
    <property type="match status" value="2"/>
</dbReference>
<dbReference type="EMBL" id="DS469638">
    <property type="protein sequence ID" value="EDO37848.1"/>
    <property type="molecule type" value="Genomic_DNA"/>
</dbReference>
<feature type="compositionally biased region" description="Basic and acidic residues" evidence="7">
    <location>
        <begin position="352"/>
        <end position="367"/>
    </location>
</feature>
<sequence>MALSLAIRRFAIPRVISATSSLTSRAFSSDKPPFSIMANQPNNGVDTISKGSIEVCRIMVPDDANIAGNVHGGTTLKLLEEAGYIIATRHLNKNRSPDAPKNDFIASLARVERTDFLQPLFIGEVAQVHADLSYASKHSLEVKVSVWAENLVTGQRRLANRAALWYVPVKYSGRSADEPRVIGEVPPLNYASEAEEELGKARYEAQKKDRLQRQEHLTNSQHTVSASQSSLIHSVQPSDCGFYGYLYGGVAMKMMDEVAGITAFRHCKTNVVTASIDAIDFHKFVKVGHIINMNGFVTFTSSRSMEIEVILDAQDLMTGTCFRACTAFFTYVSLDANHKPQPVPQIILTTEEEKQKYEEGKKRYEERKKRRLSAH</sequence>
<dbReference type="eggNOG" id="KOG2763">
    <property type="taxonomic scope" value="Eukaryota"/>
</dbReference>
<dbReference type="PANTHER" id="PTHR11049">
    <property type="entry name" value="ACYL COENZYME A THIOESTER HYDROLASE"/>
    <property type="match status" value="1"/>
</dbReference>
<keyword evidence="4" id="KW-0378">Hydrolase</keyword>
<evidence type="ECO:0000256" key="1">
    <source>
        <dbReference type="ARBA" id="ARBA00004496"/>
    </source>
</evidence>
<dbReference type="HOGENOM" id="CLU_050164_0_1_1"/>
<dbReference type="GO" id="GO:0005829">
    <property type="term" value="C:cytosol"/>
    <property type="evidence" value="ECO:0000318"/>
    <property type="project" value="GO_Central"/>
</dbReference>
<comment type="subcellular location">
    <subcellularLocation>
        <location evidence="1">Cytoplasm</location>
    </subcellularLocation>
</comment>
<dbReference type="PANTHER" id="PTHR11049:SF24">
    <property type="entry name" value="CYTOSOLIC ACYL COENZYME A THIOESTER HYDROLASE"/>
    <property type="match status" value="1"/>
</dbReference>
<dbReference type="PhylomeDB" id="A7SEP0"/>
<dbReference type="PROSITE" id="PS51770">
    <property type="entry name" value="HOTDOG_ACOT"/>
    <property type="match status" value="2"/>
</dbReference>
<feature type="compositionally biased region" description="Polar residues" evidence="7">
    <location>
        <begin position="217"/>
        <end position="230"/>
    </location>
</feature>
<gene>
    <name evidence="9" type="ORF">NEMVEDRAFT_v1g115538</name>
</gene>
<dbReference type="FunFam" id="3.10.129.10:FF:000010">
    <property type="entry name" value="Cytosolic acyl coenzyme A thioester hydrolase"/>
    <property type="match status" value="1"/>
</dbReference>
<proteinExistence type="predicted"/>
<dbReference type="OMA" id="RHTNSAR"/>
<dbReference type="SUPFAM" id="SSF54637">
    <property type="entry name" value="Thioesterase/thiol ester dehydrase-isomerase"/>
    <property type="match status" value="2"/>
</dbReference>
<evidence type="ECO:0000256" key="5">
    <source>
        <dbReference type="ARBA" id="ARBA00023098"/>
    </source>
</evidence>
<feature type="region of interest" description="Disordered" evidence="7">
    <location>
        <begin position="209"/>
        <end position="230"/>
    </location>
</feature>
<dbReference type="GO" id="GO:0009062">
    <property type="term" value="P:fatty acid catabolic process"/>
    <property type="evidence" value="ECO:0000318"/>
    <property type="project" value="GO_Central"/>
</dbReference>
<reference evidence="9 10" key="1">
    <citation type="journal article" date="2007" name="Science">
        <title>Sea anemone genome reveals ancestral eumetazoan gene repertoire and genomic organization.</title>
        <authorList>
            <person name="Putnam N.H."/>
            <person name="Srivastava M."/>
            <person name="Hellsten U."/>
            <person name="Dirks B."/>
            <person name="Chapman J."/>
            <person name="Salamov A."/>
            <person name="Terry A."/>
            <person name="Shapiro H."/>
            <person name="Lindquist E."/>
            <person name="Kapitonov V.V."/>
            <person name="Jurka J."/>
            <person name="Genikhovich G."/>
            <person name="Grigoriev I.V."/>
            <person name="Lucas S.M."/>
            <person name="Steele R.E."/>
            <person name="Finnerty J.R."/>
            <person name="Technau U."/>
            <person name="Martindale M.Q."/>
            <person name="Rokhsar D.S."/>
        </authorList>
    </citation>
    <scope>NUCLEOTIDE SEQUENCE [LARGE SCALE GENOMIC DNA]</scope>
    <source>
        <strain evidence="10">CH2 X CH6</strain>
    </source>
</reference>
<evidence type="ECO:0000313" key="9">
    <source>
        <dbReference type="EMBL" id="EDO37848.1"/>
    </source>
</evidence>
<dbReference type="AlphaFoldDB" id="A7SEP0"/>
<feature type="active site" evidence="6">
    <location>
        <position position="65"/>
    </location>
</feature>
<evidence type="ECO:0000256" key="2">
    <source>
        <dbReference type="ARBA" id="ARBA00022490"/>
    </source>
</evidence>
<dbReference type="InterPro" id="IPR040170">
    <property type="entry name" value="Cytosol_ACT"/>
</dbReference>
<name>A7SEP0_NEMVE</name>
<feature type="domain" description="HotDog ACOT-type" evidence="8">
    <location>
        <begin position="225"/>
        <end position="337"/>
    </location>
</feature>
<feature type="domain" description="HotDog ACOT-type" evidence="8">
    <location>
        <begin position="49"/>
        <end position="172"/>
    </location>
</feature>
<accession>A7SEP0</accession>
<dbReference type="InterPro" id="IPR033120">
    <property type="entry name" value="HOTDOG_ACOT"/>
</dbReference>
<keyword evidence="10" id="KW-1185">Reference proteome</keyword>
<evidence type="ECO:0000256" key="4">
    <source>
        <dbReference type="ARBA" id="ARBA00022801"/>
    </source>
</evidence>
<dbReference type="Proteomes" id="UP000001593">
    <property type="component" value="Unassembled WGS sequence"/>
</dbReference>
<evidence type="ECO:0000256" key="3">
    <source>
        <dbReference type="ARBA" id="ARBA00022737"/>
    </source>
</evidence>
<protein>
    <recommendedName>
        <fullName evidence="8">HotDog ACOT-type domain-containing protein</fullName>
    </recommendedName>
</protein>
<evidence type="ECO:0000259" key="8">
    <source>
        <dbReference type="PROSITE" id="PS51770"/>
    </source>
</evidence>